<keyword evidence="1" id="KW-0732">Signal</keyword>
<accession>A0A6M5YP04</accession>
<evidence type="ECO:0000313" key="2">
    <source>
        <dbReference type="EMBL" id="QJW95224.1"/>
    </source>
</evidence>
<sequence>MIALPILKCAALLLSATPAVPMSGQPPRIAPLPKPPQQLHDEIVNQQTAFWQKVLSATENLRKHYENSTTAEYSVRIAELKRIGADCKRRLEGLGRSRWRRAHRCRTSGPTCQRRGRSRFVIDAVAPFAAPGHVPGLLR</sequence>
<reference evidence="3" key="1">
    <citation type="submission" date="2020-05" db="EMBL/GenBank/DDBJ databases">
        <title>Frigoriglobus tundricola gen. nov., sp. nov., a psychrotolerant cellulolytic planctomycete of the family Gemmataceae with two divergent copies of 16S rRNA gene.</title>
        <authorList>
            <person name="Kulichevskaya I.S."/>
            <person name="Ivanova A.A."/>
            <person name="Naumoff D.G."/>
            <person name="Beletsky A.V."/>
            <person name="Rijpstra W.I.C."/>
            <person name="Sinninghe Damste J.S."/>
            <person name="Mardanov A.V."/>
            <person name="Ravin N.V."/>
            <person name="Dedysh S.N."/>
        </authorList>
    </citation>
    <scope>NUCLEOTIDE SEQUENCE [LARGE SCALE GENOMIC DNA]</scope>
    <source>
        <strain evidence="3">PL17</strain>
    </source>
</reference>
<feature type="chain" id="PRO_5026969001" evidence="1">
    <location>
        <begin position="22"/>
        <end position="139"/>
    </location>
</feature>
<dbReference type="Proteomes" id="UP000503447">
    <property type="component" value="Chromosome"/>
</dbReference>
<dbReference type="EMBL" id="CP053452">
    <property type="protein sequence ID" value="QJW95224.1"/>
    <property type="molecule type" value="Genomic_DNA"/>
</dbReference>
<evidence type="ECO:0000313" key="3">
    <source>
        <dbReference type="Proteomes" id="UP000503447"/>
    </source>
</evidence>
<evidence type="ECO:0000256" key="1">
    <source>
        <dbReference type="SAM" id="SignalP"/>
    </source>
</evidence>
<gene>
    <name evidence="2" type="ORF">FTUN_2766</name>
</gene>
<keyword evidence="3" id="KW-1185">Reference proteome</keyword>
<organism evidence="2 3">
    <name type="scientific">Frigoriglobus tundricola</name>
    <dbReference type="NCBI Taxonomy" id="2774151"/>
    <lineage>
        <taxon>Bacteria</taxon>
        <taxon>Pseudomonadati</taxon>
        <taxon>Planctomycetota</taxon>
        <taxon>Planctomycetia</taxon>
        <taxon>Gemmatales</taxon>
        <taxon>Gemmataceae</taxon>
        <taxon>Frigoriglobus</taxon>
    </lineage>
</organism>
<name>A0A6M5YP04_9BACT</name>
<dbReference type="AlphaFoldDB" id="A0A6M5YP04"/>
<protein>
    <submittedName>
        <fullName evidence="2">Uncharacterized protein</fullName>
    </submittedName>
</protein>
<dbReference type="KEGG" id="ftj:FTUN_2766"/>
<feature type="signal peptide" evidence="1">
    <location>
        <begin position="1"/>
        <end position="21"/>
    </location>
</feature>
<proteinExistence type="predicted"/>